<evidence type="ECO:0000313" key="2">
    <source>
        <dbReference type="EMBL" id="MCT7359978.1"/>
    </source>
</evidence>
<dbReference type="InterPro" id="IPR010295">
    <property type="entry name" value="DUF898"/>
</dbReference>
<feature type="transmembrane region" description="Helical" evidence="1">
    <location>
        <begin position="102"/>
        <end position="120"/>
    </location>
</feature>
<feature type="transmembrane region" description="Helical" evidence="1">
    <location>
        <begin position="231"/>
        <end position="254"/>
    </location>
</feature>
<protein>
    <submittedName>
        <fullName evidence="2">YjgN family protein</fullName>
    </submittedName>
</protein>
<feature type="transmembrane region" description="Helical" evidence="1">
    <location>
        <begin position="283"/>
        <end position="302"/>
    </location>
</feature>
<evidence type="ECO:0000256" key="1">
    <source>
        <dbReference type="SAM" id="Phobius"/>
    </source>
</evidence>
<dbReference type="Pfam" id="PF05987">
    <property type="entry name" value="DUF898"/>
    <property type="match status" value="1"/>
</dbReference>
<name>A0A9X2WGQ8_9GAMM</name>
<keyword evidence="1" id="KW-1133">Transmembrane helix</keyword>
<feature type="transmembrane region" description="Helical" evidence="1">
    <location>
        <begin position="72"/>
        <end position="96"/>
    </location>
</feature>
<gene>
    <name evidence="2" type="ORF">NYR02_13240</name>
</gene>
<organism evidence="2 3">
    <name type="scientific">Thalassolituus pacificus</name>
    <dbReference type="NCBI Taxonomy" id="2975440"/>
    <lineage>
        <taxon>Bacteria</taxon>
        <taxon>Pseudomonadati</taxon>
        <taxon>Pseudomonadota</taxon>
        <taxon>Gammaproteobacteria</taxon>
        <taxon>Oceanospirillales</taxon>
        <taxon>Oceanospirillaceae</taxon>
        <taxon>Thalassolituus</taxon>
    </lineage>
</organism>
<keyword evidence="1" id="KW-0472">Membrane</keyword>
<dbReference type="AlphaFoldDB" id="A0A9X2WGQ8"/>
<keyword evidence="3" id="KW-1185">Reference proteome</keyword>
<feature type="transmembrane region" description="Helical" evidence="1">
    <location>
        <begin position="195"/>
        <end position="219"/>
    </location>
</feature>
<dbReference type="Proteomes" id="UP001147830">
    <property type="component" value="Unassembled WGS sequence"/>
</dbReference>
<comment type="caution">
    <text evidence="2">The sequence shown here is derived from an EMBL/GenBank/DDBJ whole genome shotgun (WGS) entry which is preliminary data.</text>
</comment>
<reference evidence="2" key="1">
    <citation type="journal article" date="2022" name="Front. Microbiol.">
        <title>Genome-based taxonomic rearrangement of Oceanobacter-related bacteria including the description of Thalassolituus hydrocarbonoclasticus sp. nov. and Thalassolituus pacificus sp. nov. and emended description of the genus Thalassolituus.</title>
        <authorList>
            <person name="Dong C."/>
            <person name="Wei L."/>
            <person name="Wang J."/>
            <person name="Lai Q."/>
            <person name="Huang Z."/>
            <person name="Shao Z."/>
        </authorList>
    </citation>
    <scope>NUCLEOTIDE SEQUENCE</scope>
    <source>
        <strain evidence="2">59MF3M-4</strain>
    </source>
</reference>
<accession>A0A9X2WGQ8</accession>
<reference evidence="2" key="2">
    <citation type="submission" date="2022-08" db="EMBL/GenBank/DDBJ databases">
        <authorList>
            <person name="Dong C."/>
        </authorList>
    </citation>
    <scope>NUCLEOTIDE SEQUENCE</scope>
    <source>
        <strain evidence="2">59MF3M-4</strain>
    </source>
</reference>
<keyword evidence="1" id="KW-0812">Transmembrane</keyword>
<proteinExistence type="predicted"/>
<feature type="transmembrane region" description="Helical" evidence="1">
    <location>
        <begin position="32"/>
        <end position="51"/>
    </location>
</feature>
<dbReference type="RefSeq" id="WP_260976841.1">
    <property type="nucleotide sequence ID" value="NZ_JAOANI010000020.1"/>
</dbReference>
<evidence type="ECO:0000313" key="3">
    <source>
        <dbReference type="Proteomes" id="UP001147830"/>
    </source>
</evidence>
<sequence length="354" mass="38809">MNPSVSPANSNAGETRTLPVIFSGKKGEYLKIWLVNMLLSILTLGIYSAWAKVRNTQYLYGHTQIEGHRLQFLATPLQILRGRIMAVIVFGLYVIISSLHPIANLVLMLLLLVALPWLLIQGLRFTLRMTAYRNVRFSFDANYGGVLLHFIVLPALGALTFGLAMPWVIQRLQKYIHDSVSFGGHNFTLNSSAGYYYKAILVCIGLAILYFIGLGIFGSGVITAISAGNPAALGGMVIIIASYFIFGYVVAAVYQSMIRNHVMNNLSIDGVASFNSSVEVKPYIWLMLSNSLLLIFTLGLAYPVTQIRKNAFLAEATLVNLQPAADHLVNTVDDKYSAFGEEAAGLFDADLSLT</sequence>
<dbReference type="EMBL" id="JAOANI010000020">
    <property type="protein sequence ID" value="MCT7359978.1"/>
    <property type="molecule type" value="Genomic_DNA"/>
</dbReference>
<feature type="transmembrane region" description="Helical" evidence="1">
    <location>
        <begin position="141"/>
        <end position="169"/>
    </location>
</feature>